<comment type="caution">
    <text evidence="1">The sequence shown here is derived from an EMBL/GenBank/DDBJ whole genome shotgun (WGS) entry which is preliminary data.</text>
</comment>
<evidence type="ECO:0000313" key="1">
    <source>
        <dbReference type="EMBL" id="MBA5685872.1"/>
    </source>
</evidence>
<name>A0A7W2F676_9BURK</name>
<dbReference type="Proteomes" id="UP000573499">
    <property type="component" value="Unassembled WGS sequence"/>
</dbReference>
<evidence type="ECO:0000313" key="2">
    <source>
        <dbReference type="Proteomes" id="UP000573499"/>
    </source>
</evidence>
<proteinExistence type="predicted"/>
<gene>
    <name evidence="1" type="ORF">H3H39_02250</name>
</gene>
<protein>
    <submittedName>
        <fullName evidence="1">Uncharacterized protein</fullName>
    </submittedName>
</protein>
<organism evidence="1 2">
    <name type="scientific">Rugamonas apoptosis</name>
    <dbReference type="NCBI Taxonomy" id="2758570"/>
    <lineage>
        <taxon>Bacteria</taxon>
        <taxon>Pseudomonadati</taxon>
        <taxon>Pseudomonadota</taxon>
        <taxon>Betaproteobacteria</taxon>
        <taxon>Burkholderiales</taxon>
        <taxon>Oxalobacteraceae</taxon>
        <taxon>Telluria group</taxon>
        <taxon>Rugamonas</taxon>
    </lineage>
</organism>
<accession>A0A7W2F676</accession>
<dbReference type="AlphaFoldDB" id="A0A7W2F676"/>
<sequence length="141" mass="15759">MYPMLWFWSPQLHFPWSGGVAQQIGLDRFFDAIPPKAGDGEIEHKAFDVASYGRQLGWISEILLDLAATHPPKSDDGRKALARLTEANRKIQQLKPDRGTDGHAMTAQDIEDAIVKLRGRDGEQFRQLGERLPPLLLQSGA</sequence>
<dbReference type="EMBL" id="JACEZU010000001">
    <property type="protein sequence ID" value="MBA5685872.1"/>
    <property type="molecule type" value="Genomic_DNA"/>
</dbReference>
<keyword evidence="2" id="KW-1185">Reference proteome</keyword>
<reference evidence="1 2" key="1">
    <citation type="submission" date="2020-07" db="EMBL/GenBank/DDBJ databases">
        <title>Novel species isolated from subtropical streams in China.</title>
        <authorList>
            <person name="Lu H."/>
        </authorList>
    </citation>
    <scope>NUCLEOTIDE SEQUENCE [LARGE SCALE GENOMIC DNA]</scope>
    <source>
        <strain evidence="1 2">LX47W</strain>
    </source>
</reference>
<dbReference type="RefSeq" id="WP_182151618.1">
    <property type="nucleotide sequence ID" value="NZ_JACEZU010000001.1"/>
</dbReference>